<feature type="domain" description="RNase H type-1" evidence="12">
    <location>
        <begin position="89"/>
        <end position="219"/>
    </location>
</feature>
<dbReference type="GO" id="GO:0003676">
    <property type="term" value="F:nucleic acid binding"/>
    <property type="evidence" value="ECO:0007669"/>
    <property type="project" value="InterPro"/>
</dbReference>
<evidence type="ECO:0000313" key="13">
    <source>
        <dbReference type="EMBL" id="MBA2881779.1"/>
    </source>
</evidence>
<dbReference type="EC" id="3.1.26.4" evidence="5"/>
<dbReference type="Gene3D" id="3.30.420.10">
    <property type="entry name" value="Ribonuclease H-like superfamily/Ribonuclease H"/>
    <property type="match status" value="1"/>
</dbReference>
<dbReference type="GO" id="GO:0004523">
    <property type="term" value="F:RNA-DNA hybrid ribonuclease activity"/>
    <property type="evidence" value="ECO:0007669"/>
    <property type="project" value="UniProtKB-EC"/>
</dbReference>
<feature type="compositionally biased region" description="Basic and acidic residues" evidence="11">
    <location>
        <begin position="23"/>
        <end position="33"/>
    </location>
</feature>
<evidence type="ECO:0000256" key="9">
    <source>
        <dbReference type="ARBA" id="ARBA00022801"/>
    </source>
</evidence>
<evidence type="ECO:0000259" key="12">
    <source>
        <dbReference type="PROSITE" id="PS50879"/>
    </source>
</evidence>
<dbReference type="RefSeq" id="WP_220128356.1">
    <property type="nucleotide sequence ID" value="NZ_JACDUS010000005.1"/>
</dbReference>
<feature type="compositionally biased region" description="Basic and acidic residues" evidence="11">
    <location>
        <begin position="44"/>
        <end position="57"/>
    </location>
</feature>
<accession>A0A7W0HKZ3</accession>
<evidence type="ECO:0000256" key="3">
    <source>
        <dbReference type="ARBA" id="ARBA00005300"/>
    </source>
</evidence>
<evidence type="ECO:0000256" key="8">
    <source>
        <dbReference type="ARBA" id="ARBA00022759"/>
    </source>
</evidence>
<comment type="similarity">
    <text evidence="3">Belongs to the RNase H family.</text>
</comment>
<dbReference type="AlphaFoldDB" id="A0A7W0HKZ3"/>
<dbReference type="InterPro" id="IPR012337">
    <property type="entry name" value="RNaseH-like_sf"/>
</dbReference>
<dbReference type="GO" id="GO:0046872">
    <property type="term" value="F:metal ion binding"/>
    <property type="evidence" value="ECO:0007669"/>
    <property type="project" value="UniProtKB-KW"/>
</dbReference>
<keyword evidence="10" id="KW-0460">Magnesium</keyword>
<dbReference type="CDD" id="cd09278">
    <property type="entry name" value="RNase_HI_prokaryote_like"/>
    <property type="match status" value="1"/>
</dbReference>
<evidence type="ECO:0000256" key="11">
    <source>
        <dbReference type="SAM" id="MobiDB-lite"/>
    </source>
</evidence>
<organism evidence="13 14">
    <name type="scientific">Desulfosalsimonas propionicica</name>
    <dbReference type="NCBI Taxonomy" id="332175"/>
    <lineage>
        <taxon>Bacteria</taxon>
        <taxon>Pseudomonadati</taxon>
        <taxon>Thermodesulfobacteriota</taxon>
        <taxon>Desulfobacteria</taxon>
        <taxon>Desulfobacterales</taxon>
        <taxon>Desulfosalsimonadaceae</taxon>
        <taxon>Desulfosalsimonas</taxon>
    </lineage>
</organism>
<evidence type="ECO:0000256" key="4">
    <source>
        <dbReference type="ARBA" id="ARBA00011245"/>
    </source>
</evidence>
<dbReference type="Pfam" id="PF00075">
    <property type="entry name" value="RNase_H"/>
    <property type="match status" value="1"/>
</dbReference>
<dbReference type="PANTHER" id="PTHR10642:SF26">
    <property type="entry name" value="RIBONUCLEASE H1"/>
    <property type="match status" value="1"/>
</dbReference>
<dbReference type="PROSITE" id="PS50879">
    <property type="entry name" value="RNASE_H_1"/>
    <property type="match status" value="1"/>
</dbReference>
<keyword evidence="6" id="KW-0540">Nuclease</keyword>
<keyword evidence="9 13" id="KW-0378">Hydrolase</keyword>
<comment type="catalytic activity">
    <reaction evidence="1">
        <text>Endonucleolytic cleavage to 5'-phosphomonoester.</text>
        <dbReference type="EC" id="3.1.26.4"/>
    </reaction>
</comment>
<evidence type="ECO:0000256" key="1">
    <source>
        <dbReference type="ARBA" id="ARBA00000077"/>
    </source>
</evidence>
<evidence type="ECO:0000256" key="7">
    <source>
        <dbReference type="ARBA" id="ARBA00022723"/>
    </source>
</evidence>
<reference evidence="13 14" key="1">
    <citation type="submission" date="2020-07" db="EMBL/GenBank/DDBJ databases">
        <title>Genomic Encyclopedia of Type Strains, Phase IV (KMG-IV): sequencing the most valuable type-strain genomes for metagenomic binning, comparative biology and taxonomic classification.</title>
        <authorList>
            <person name="Goeker M."/>
        </authorList>
    </citation>
    <scope>NUCLEOTIDE SEQUENCE [LARGE SCALE GENOMIC DNA]</scope>
    <source>
        <strain evidence="13 14">DSM 17721</strain>
    </source>
</reference>
<sequence>MTKNAVPGWRRMRFKKNKVWVETDDQGRPAIEKKRVRIKYQLDQPHEYRVNPDHLSELENGPQQTNSAKKRTKPKPANLDEQEDTTAHPENAVIIHTDGASSGNPGPAGIGAVLRYKGEKREISQYIGHATNNIAELEAVRTALAALKRRDLPVRVHTDSSYVHGLLVKNWKARQNPELVRALRELAGQFSDLKIIKVRGHSGVADNEQADHLATSAIDKKDAGN</sequence>
<keyword evidence="7" id="KW-0479">Metal-binding</keyword>
<dbReference type="EMBL" id="JACDUS010000005">
    <property type="protein sequence ID" value="MBA2881779.1"/>
    <property type="molecule type" value="Genomic_DNA"/>
</dbReference>
<comment type="caution">
    <text evidence="13">The sequence shown here is derived from an EMBL/GenBank/DDBJ whole genome shotgun (WGS) entry which is preliminary data.</text>
</comment>
<feature type="region of interest" description="Disordered" evidence="11">
    <location>
        <begin position="23"/>
        <end position="87"/>
    </location>
</feature>
<evidence type="ECO:0000313" key="14">
    <source>
        <dbReference type="Proteomes" id="UP000525298"/>
    </source>
</evidence>
<evidence type="ECO:0000256" key="6">
    <source>
        <dbReference type="ARBA" id="ARBA00022722"/>
    </source>
</evidence>
<protein>
    <recommendedName>
        <fullName evidence="5">ribonuclease H</fullName>
        <ecNumber evidence="5">3.1.26.4</ecNumber>
    </recommendedName>
</protein>
<dbReference type="InterPro" id="IPR050092">
    <property type="entry name" value="RNase_H"/>
</dbReference>
<dbReference type="InterPro" id="IPR036397">
    <property type="entry name" value="RNaseH_sf"/>
</dbReference>
<dbReference type="PANTHER" id="PTHR10642">
    <property type="entry name" value="RIBONUCLEASE H1"/>
    <property type="match status" value="1"/>
</dbReference>
<evidence type="ECO:0000256" key="10">
    <source>
        <dbReference type="ARBA" id="ARBA00022842"/>
    </source>
</evidence>
<proteinExistence type="inferred from homology"/>
<dbReference type="InterPro" id="IPR002156">
    <property type="entry name" value="RNaseH_domain"/>
</dbReference>
<dbReference type="InterPro" id="IPR022892">
    <property type="entry name" value="RNaseHI"/>
</dbReference>
<dbReference type="GO" id="GO:0043137">
    <property type="term" value="P:DNA replication, removal of RNA primer"/>
    <property type="evidence" value="ECO:0007669"/>
    <property type="project" value="TreeGrafter"/>
</dbReference>
<evidence type="ECO:0000256" key="2">
    <source>
        <dbReference type="ARBA" id="ARBA00001946"/>
    </source>
</evidence>
<comment type="subunit">
    <text evidence="4">Monomer.</text>
</comment>
<name>A0A7W0HKZ3_9BACT</name>
<keyword evidence="14" id="KW-1185">Reference proteome</keyword>
<evidence type="ECO:0000256" key="5">
    <source>
        <dbReference type="ARBA" id="ARBA00012180"/>
    </source>
</evidence>
<dbReference type="Proteomes" id="UP000525298">
    <property type="component" value="Unassembled WGS sequence"/>
</dbReference>
<dbReference type="SUPFAM" id="SSF53098">
    <property type="entry name" value="Ribonuclease H-like"/>
    <property type="match status" value="1"/>
</dbReference>
<gene>
    <name evidence="13" type="ORF">HNR65_002110</name>
</gene>
<keyword evidence="8" id="KW-0255">Endonuclease</keyword>
<comment type="cofactor">
    <cofactor evidence="2">
        <name>Mg(2+)</name>
        <dbReference type="ChEBI" id="CHEBI:18420"/>
    </cofactor>
</comment>